<evidence type="ECO:0000313" key="2">
    <source>
        <dbReference type="EMBL" id="GBN84545.1"/>
    </source>
</evidence>
<comment type="caution">
    <text evidence="1">The sequence shown here is derived from an EMBL/GenBank/DDBJ whole genome shotgun (WGS) entry which is preliminary data.</text>
</comment>
<evidence type="ECO:0000313" key="3">
    <source>
        <dbReference type="Proteomes" id="UP000499080"/>
    </source>
</evidence>
<organism evidence="1 3">
    <name type="scientific">Araneus ventricosus</name>
    <name type="common">Orbweaver spider</name>
    <name type="synonym">Epeira ventricosa</name>
    <dbReference type="NCBI Taxonomy" id="182803"/>
    <lineage>
        <taxon>Eukaryota</taxon>
        <taxon>Metazoa</taxon>
        <taxon>Ecdysozoa</taxon>
        <taxon>Arthropoda</taxon>
        <taxon>Chelicerata</taxon>
        <taxon>Arachnida</taxon>
        <taxon>Araneae</taxon>
        <taxon>Araneomorphae</taxon>
        <taxon>Entelegynae</taxon>
        <taxon>Araneoidea</taxon>
        <taxon>Araneidae</taxon>
        <taxon>Araneus</taxon>
    </lineage>
</organism>
<sequence length="152" mass="17879">MKSRLQPNITYLLTPLNGQKSRLQIQFLCPERRTYLRLATRSITATFSRWLSPSLQSYRTGRYNRIVCNTQWPLLTNNPLIKILKVNRKSEKFPDGELLFLRARETQGLVHRAFSEEPVGEICDVTKRTLLARKYENPFTIRVLILLFSFFT</sequence>
<proteinExistence type="predicted"/>
<evidence type="ECO:0000313" key="1">
    <source>
        <dbReference type="EMBL" id="GBN84530.1"/>
    </source>
</evidence>
<reference evidence="1 3" key="1">
    <citation type="journal article" date="2019" name="Sci. Rep.">
        <title>Orb-weaving spider Araneus ventricosus genome elucidates the spidroin gene catalogue.</title>
        <authorList>
            <person name="Kono N."/>
            <person name="Nakamura H."/>
            <person name="Ohtoshi R."/>
            <person name="Moran D.A.P."/>
            <person name="Shinohara A."/>
            <person name="Yoshida Y."/>
            <person name="Fujiwara M."/>
            <person name="Mori M."/>
            <person name="Tomita M."/>
            <person name="Arakawa K."/>
        </authorList>
    </citation>
    <scope>NUCLEOTIDE SEQUENCE [LARGE SCALE GENOMIC DNA]</scope>
</reference>
<keyword evidence="3" id="KW-1185">Reference proteome</keyword>
<protein>
    <submittedName>
        <fullName evidence="1">Uncharacterized protein</fullName>
    </submittedName>
</protein>
<name>A0A4Y2SB99_ARAVE</name>
<gene>
    <name evidence="1" type="ORF">AVEN_199242_1</name>
    <name evidence="2" type="ORF">AVEN_275099_1</name>
</gene>
<accession>A0A4Y2SB99</accession>
<dbReference type="EMBL" id="BGPR01020387">
    <property type="protein sequence ID" value="GBN84530.1"/>
    <property type="molecule type" value="Genomic_DNA"/>
</dbReference>
<dbReference type="AlphaFoldDB" id="A0A4Y2SB99"/>
<dbReference type="EMBL" id="BGPR01020392">
    <property type="protein sequence ID" value="GBN84545.1"/>
    <property type="molecule type" value="Genomic_DNA"/>
</dbReference>
<dbReference type="Proteomes" id="UP000499080">
    <property type="component" value="Unassembled WGS sequence"/>
</dbReference>